<name>A6F556_9GAMM</name>
<comment type="caution">
    <text evidence="1">The sequence shown here is derived from an EMBL/GenBank/DDBJ whole genome shotgun (WGS) entry which is preliminary data.</text>
</comment>
<dbReference type="AlphaFoldDB" id="A6F556"/>
<dbReference type="Proteomes" id="UP000005856">
    <property type="component" value="Unassembled WGS sequence"/>
</dbReference>
<keyword evidence="2" id="KW-1185">Reference proteome</keyword>
<protein>
    <submittedName>
        <fullName evidence="1">Uncharacterized protein</fullName>
    </submittedName>
</protein>
<proteinExistence type="predicted"/>
<organism evidence="1 2">
    <name type="scientific">Marinobacter algicola DG893</name>
    <dbReference type="NCBI Taxonomy" id="443152"/>
    <lineage>
        <taxon>Bacteria</taxon>
        <taxon>Pseudomonadati</taxon>
        <taxon>Pseudomonadota</taxon>
        <taxon>Gammaproteobacteria</taxon>
        <taxon>Pseudomonadales</taxon>
        <taxon>Marinobacteraceae</taxon>
        <taxon>Marinobacter</taxon>
    </lineage>
</organism>
<sequence>MEIEALNIQDTVKTWLFFIVLLGFFGASAVADAETAAPKAVSDGATELQIDLTRFEK</sequence>
<dbReference type="STRING" id="443152.MDG893_15392"/>
<gene>
    <name evidence="1" type="ORF">MDG893_15392</name>
</gene>
<reference evidence="1 2" key="1">
    <citation type="submission" date="2007-06" db="EMBL/GenBank/DDBJ databases">
        <authorList>
            <person name="Green D."/>
            <person name="Ferriera S."/>
            <person name="Johnson J."/>
            <person name="Kravitz S."/>
            <person name="Beeson K."/>
            <person name="Sutton G."/>
            <person name="Rogers Y.-H."/>
            <person name="Friedman R."/>
            <person name="Frazier M."/>
            <person name="Venter J.C."/>
        </authorList>
    </citation>
    <scope>NUCLEOTIDE SEQUENCE [LARGE SCALE GENOMIC DNA]</scope>
    <source>
        <strain evidence="1 2">DG893</strain>
    </source>
</reference>
<accession>A6F556</accession>
<dbReference type="EMBL" id="ABCP01000052">
    <property type="protein sequence ID" value="EDM46130.1"/>
    <property type="molecule type" value="Genomic_DNA"/>
</dbReference>
<evidence type="ECO:0000313" key="2">
    <source>
        <dbReference type="Proteomes" id="UP000005856"/>
    </source>
</evidence>
<evidence type="ECO:0000313" key="1">
    <source>
        <dbReference type="EMBL" id="EDM46130.1"/>
    </source>
</evidence>